<protein>
    <submittedName>
        <fullName evidence="1">Unannotated protein</fullName>
    </submittedName>
</protein>
<reference evidence="1" key="1">
    <citation type="submission" date="2020-05" db="EMBL/GenBank/DDBJ databases">
        <authorList>
            <person name="Chiriac C."/>
            <person name="Salcher M."/>
            <person name="Ghai R."/>
            <person name="Kavagutti S V."/>
        </authorList>
    </citation>
    <scope>NUCLEOTIDE SEQUENCE</scope>
</reference>
<proteinExistence type="predicted"/>
<name>A0A6J6Q381_9ZZZZ</name>
<evidence type="ECO:0000313" key="1">
    <source>
        <dbReference type="EMBL" id="CAB4706241.1"/>
    </source>
</evidence>
<dbReference type="EMBL" id="CAEZYG010000026">
    <property type="protein sequence ID" value="CAB4706241.1"/>
    <property type="molecule type" value="Genomic_DNA"/>
</dbReference>
<accession>A0A6J6Q381</accession>
<organism evidence="1">
    <name type="scientific">freshwater metagenome</name>
    <dbReference type="NCBI Taxonomy" id="449393"/>
    <lineage>
        <taxon>unclassified sequences</taxon>
        <taxon>metagenomes</taxon>
        <taxon>ecological metagenomes</taxon>
    </lineage>
</organism>
<sequence>MAVGSEGKVILANGFNWLRYRVRFADGTEVGDLDQRNIAPVGKTAKRLARANKRKS</sequence>
<dbReference type="AlphaFoldDB" id="A0A6J6Q381"/>
<gene>
    <name evidence="1" type="ORF">UFOPK2657_00267</name>
</gene>